<keyword evidence="3" id="KW-1185">Reference proteome</keyword>
<gene>
    <name evidence="2" type="ORF">LTR24_007288</name>
</gene>
<name>A0ABR0K3D6_9EURO</name>
<proteinExistence type="predicted"/>
<comment type="caution">
    <text evidence="2">The sequence shown here is derived from an EMBL/GenBank/DDBJ whole genome shotgun (WGS) entry which is preliminary data.</text>
</comment>
<dbReference type="EMBL" id="JAVRRG010000107">
    <property type="protein sequence ID" value="KAK5085022.1"/>
    <property type="molecule type" value="Genomic_DNA"/>
</dbReference>
<feature type="compositionally biased region" description="Basic and acidic residues" evidence="1">
    <location>
        <begin position="104"/>
        <end position="119"/>
    </location>
</feature>
<protein>
    <submittedName>
        <fullName evidence="2">Uncharacterized protein</fullName>
    </submittedName>
</protein>
<dbReference type="Proteomes" id="UP001345013">
    <property type="component" value="Unassembled WGS sequence"/>
</dbReference>
<evidence type="ECO:0000256" key="1">
    <source>
        <dbReference type="SAM" id="MobiDB-lite"/>
    </source>
</evidence>
<evidence type="ECO:0000313" key="3">
    <source>
        <dbReference type="Proteomes" id="UP001345013"/>
    </source>
</evidence>
<feature type="compositionally biased region" description="Acidic residues" evidence="1">
    <location>
        <begin position="131"/>
        <end position="149"/>
    </location>
</feature>
<feature type="compositionally biased region" description="Acidic residues" evidence="1">
    <location>
        <begin position="163"/>
        <end position="174"/>
    </location>
</feature>
<sequence length="174" mass="18870">MDRNCSGTALDNQGRCMKCTKQPGQGGRKCYWKDPALGVRTYADAKKADPNARYLWQNTRAGKAERAQKKVTQEAQLARIESGASAAGNQVMAEVEVLDLDVEDGQKHEEVNGDDKNEGGELQSRNVSAEELSDDGDESEDDESGSESESEMKVIGVAPEAPKDEEMEDDTAGL</sequence>
<reference evidence="2 3" key="1">
    <citation type="submission" date="2023-08" db="EMBL/GenBank/DDBJ databases">
        <title>Black Yeasts Isolated from many extreme environments.</title>
        <authorList>
            <person name="Coleine C."/>
            <person name="Stajich J.E."/>
            <person name="Selbmann L."/>
        </authorList>
    </citation>
    <scope>NUCLEOTIDE SEQUENCE [LARGE SCALE GENOMIC DNA]</scope>
    <source>
        <strain evidence="2 3">CCFEE 5885</strain>
    </source>
</reference>
<evidence type="ECO:0000313" key="2">
    <source>
        <dbReference type="EMBL" id="KAK5085022.1"/>
    </source>
</evidence>
<accession>A0ABR0K3D6</accession>
<feature type="region of interest" description="Disordered" evidence="1">
    <location>
        <begin position="101"/>
        <end position="174"/>
    </location>
</feature>
<organism evidence="2 3">
    <name type="scientific">Lithohypha guttulata</name>
    <dbReference type="NCBI Taxonomy" id="1690604"/>
    <lineage>
        <taxon>Eukaryota</taxon>
        <taxon>Fungi</taxon>
        <taxon>Dikarya</taxon>
        <taxon>Ascomycota</taxon>
        <taxon>Pezizomycotina</taxon>
        <taxon>Eurotiomycetes</taxon>
        <taxon>Chaetothyriomycetidae</taxon>
        <taxon>Chaetothyriales</taxon>
        <taxon>Trichomeriaceae</taxon>
        <taxon>Lithohypha</taxon>
    </lineage>
</organism>